<dbReference type="InterPro" id="IPR013087">
    <property type="entry name" value="Znf_C2H2_type"/>
</dbReference>
<feature type="non-terminal residue" evidence="14">
    <location>
        <position position="1"/>
    </location>
</feature>
<evidence type="ECO:0000256" key="4">
    <source>
        <dbReference type="ARBA" id="ARBA00022737"/>
    </source>
</evidence>
<accession>A0AAV1ZY69</accession>
<comment type="caution">
    <text evidence="14">The sequence shown here is derived from an EMBL/GenBank/DDBJ whole genome shotgun (WGS) entry which is preliminary data.</text>
</comment>
<proteinExistence type="inferred from homology"/>
<dbReference type="FunFam" id="3.30.160.60:FF:000446">
    <property type="entry name" value="Zinc finger protein"/>
    <property type="match status" value="1"/>
</dbReference>
<dbReference type="Pfam" id="PF00096">
    <property type="entry name" value="zf-C2H2"/>
    <property type="match status" value="2"/>
</dbReference>
<evidence type="ECO:0000259" key="13">
    <source>
        <dbReference type="PROSITE" id="PS50157"/>
    </source>
</evidence>
<evidence type="ECO:0000313" key="14">
    <source>
        <dbReference type="EMBL" id="CAL1276811.1"/>
    </source>
</evidence>
<comment type="subcellular location">
    <subcellularLocation>
        <location evidence="1">Nucleus</location>
    </subcellularLocation>
</comment>
<feature type="compositionally biased region" description="Basic and acidic residues" evidence="12">
    <location>
        <begin position="98"/>
        <end position="108"/>
    </location>
</feature>
<dbReference type="GO" id="GO:0042802">
    <property type="term" value="F:identical protein binding"/>
    <property type="evidence" value="ECO:0007669"/>
    <property type="project" value="UniProtKB-ARBA"/>
</dbReference>
<dbReference type="GO" id="GO:0005634">
    <property type="term" value="C:nucleus"/>
    <property type="evidence" value="ECO:0007669"/>
    <property type="project" value="UniProtKB-SubCell"/>
</dbReference>
<feature type="compositionally biased region" description="Polar residues" evidence="12">
    <location>
        <begin position="85"/>
        <end position="97"/>
    </location>
</feature>
<keyword evidence="5 11" id="KW-0863">Zinc-finger</keyword>
<dbReference type="PROSITE" id="PS50157">
    <property type="entry name" value="ZINC_FINGER_C2H2_2"/>
    <property type="match status" value="2"/>
</dbReference>
<dbReference type="EMBL" id="CAXIEN010000096">
    <property type="protein sequence ID" value="CAL1276811.1"/>
    <property type="molecule type" value="Genomic_DNA"/>
</dbReference>
<dbReference type="GO" id="GO:0008270">
    <property type="term" value="F:zinc ion binding"/>
    <property type="evidence" value="ECO:0007669"/>
    <property type="project" value="UniProtKB-KW"/>
</dbReference>
<evidence type="ECO:0000256" key="8">
    <source>
        <dbReference type="ARBA" id="ARBA00023125"/>
    </source>
</evidence>
<comment type="similarity">
    <text evidence="2">Belongs to the krueppel C2H2-type zinc-finger protein family.</text>
</comment>
<evidence type="ECO:0000313" key="15">
    <source>
        <dbReference type="Proteomes" id="UP001497382"/>
    </source>
</evidence>
<reference evidence="14 15" key="1">
    <citation type="submission" date="2024-04" db="EMBL/GenBank/DDBJ databases">
        <authorList>
            <person name="Rising A."/>
            <person name="Reimegard J."/>
            <person name="Sonavane S."/>
            <person name="Akerstrom W."/>
            <person name="Nylinder S."/>
            <person name="Hedman E."/>
            <person name="Kallberg Y."/>
        </authorList>
    </citation>
    <scope>NUCLEOTIDE SEQUENCE [LARGE SCALE GENOMIC DNA]</scope>
</reference>
<feature type="region of interest" description="Disordered" evidence="12">
    <location>
        <begin position="81"/>
        <end position="108"/>
    </location>
</feature>
<dbReference type="SUPFAM" id="SSF57667">
    <property type="entry name" value="beta-beta-alpha zinc fingers"/>
    <property type="match status" value="2"/>
</dbReference>
<keyword evidence="6" id="KW-0862">Zinc</keyword>
<feature type="domain" description="C2H2-type" evidence="13">
    <location>
        <begin position="4"/>
        <end position="31"/>
    </location>
</feature>
<keyword evidence="3" id="KW-0479">Metal-binding</keyword>
<evidence type="ECO:0000256" key="9">
    <source>
        <dbReference type="ARBA" id="ARBA00023163"/>
    </source>
</evidence>
<dbReference type="SMART" id="SM00355">
    <property type="entry name" value="ZnF_C2H2"/>
    <property type="match status" value="3"/>
</dbReference>
<keyword evidence="15" id="KW-1185">Reference proteome</keyword>
<evidence type="ECO:0000256" key="1">
    <source>
        <dbReference type="ARBA" id="ARBA00004123"/>
    </source>
</evidence>
<keyword evidence="9" id="KW-0804">Transcription</keyword>
<gene>
    <name evidence="14" type="ORF">LARSCL_LOCUS8855</name>
</gene>
<dbReference type="FunFam" id="3.30.160.60:FF:000508">
    <property type="entry name" value="Myeloid zinc finger 1"/>
    <property type="match status" value="1"/>
</dbReference>
<evidence type="ECO:0000256" key="7">
    <source>
        <dbReference type="ARBA" id="ARBA00023015"/>
    </source>
</evidence>
<sequence length="108" mass="12772">EEVVNCPLCRSTFKHKDDLNRHLKVHSGQKPFACPKCDWKFSLNSNLRRHLRTHTKEKPHSCGYCKKTYAHLKNLKNHHMKHHSTTVQAETVISRSQNEYKSKVQEHE</sequence>
<dbReference type="Gene3D" id="3.30.160.60">
    <property type="entry name" value="Classic Zinc Finger"/>
    <property type="match status" value="3"/>
</dbReference>
<dbReference type="PANTHER" id="PTHR24394:SF44">
    <property type="entry name" value="ZINC FINGER PROTEIN 271-LIKE"/>
    <property type="match status" value="1"/>
</dbReference>
<feature type="domain" description="C2H2-type" evidence="13">
    <location>
        <begin position="32"/>
        <end position="59"/>
    </location>
</feature>
<evidence type="ECO:0000256" key="10">
    <source>
        <dbReference type="ARBA" id="ARBA00023242"/>
    </source>
</evidence>
<dbReference type="PROSITE" id="PS00028">
    <property type="entry name" value="ZINC_FINGER_C2H2_1"/>
    <property type="match status" value="2"/>
</dbReference>
<evidence type="ECO:0000256" key="3">
    <source>
        <dbReference type="ARBA" id="ARBA00022723"/>
    </source>
</evidence>
<dbReference type="GO" id="GO:0003677">
    <property type="term" value="F:DNA binding"/>
    <property type="evidence" value="ECO:0007669"/>
    <property type="project" value="UniProtKB-KW"/>
</dbReference>
<evidence type="ECO:0000256" key="6">
    <source>
        <dbReference type="ARBA" id="ARBA00022833"/>
    </source>
</evidence>
<dbReference type="InterPro" id="IPR036236">
    <property type="entry name" value="Znf_C2H2_sf"/>
</dbReference>
<keyword evidence="8" id="KW-0238">DNA-binding</keyword>
<evidence type="ECO:0000256" key="11">
    <source>
        <dbReference type="PROSITE-ProRule" id="PRU00042"/>
    </source>
</evidence>
<evidence type="ECO:0000256" key="5">
    <source>
        <dbReference type="ARBA" id="ARBA00022771"/>
    </source>
</evidence>
<dbReference type="PANTHER" id="PTHR24394">
    <property type="entry name" value="ZINC FINGER PROTEIN"/>
    <property type="match status" value="1"/>
</dbReference>
<keyword evidence="10" id="KW-0539">Nucleus</keyword>
<evidence type="ECO:0000256" key="2">
    <source>
        <dbReference type="ARBA" id="ARBA00006991"/>
    </source>
</evidence>
<protein>
    <recommendedName>
        <fullName evidence="13">C2H2-type domain-containing protein</fullName>
    </recommendedName>
</protein>
<keyword evidence="7" id="KW-0805">Transcription regulation</keyword>
<organism evidence="14 15">
    <name type="scientific">Larinioides sclopetarius</name>
    <dbReference type="NCBI Taxonomy" id="280406"/>
    <lineage>
        <taxon>Eukaryota</taxon>
        <taxon>Metazoa</taxon>
        <taxon>Ecdysozoa</taxon>
        <taxon>Arthropoda</taxon>
        <taxon>Chelicerata</taxon>
        <taxon>Arachnida</taxon>
        <taxon>Araneae</taxon>
        <taxon>Araneomorphae</taxon>
        <taxon>Entelegynae</taxon>
        <taxon>Araneoidea</taxon>
        <taxon>Araneidae</taxon>
        <taxon>Larinioides</taxon>
    </lineage>
</organism>
<dbReference type="Proteomes" id="UP001497382">
    <property type="component" value="Unassembled WGS sequence"/>
</dbReference>
<name>A0AAV1ZY69_9ARAC</name>
<dbReference type="GO" id="GO:0000981">
    <property type="term" value="F:DNA-binding transcription factor activity, RNA polymerase II-specific"/>
    <property type="evidence" value="ECO:0007669"/>
    <property type="project" value="TreeGrafter"/>
</dbReference>
<evidence type="ECO:0000256" key="12">
    <source>
        <dbReference type="SAM" id="MobiDB-lite"/>
    </source>
</evidence>
<dbReference type="AlphaFoldDB" id="A0AAV1ZY69"/>
<keyword evidence="4" id="KW-0677">Repeat</keyword>